<organism evidence="1 2">
    <name type="scientific">Bacillus methanolicus PB1</name>
    <dbReference type="NCBI Taxonomy" id="997296"/>
    <lineage>
        <taxon>Bacteria</taxon>
        <taxon>Bacillati</taxon>
        <taxon>Bacillota</taxon>
        <taxon>Bacilli</taxon>
        <taxon>Bacillales</taxon>
        <taxon>Bacillaceae</taxon>
        <taxon>Bacillus</taxon>
    </lineage>
</organism>
<proteinExistence type="predicted"/>
<dbReference type="STRING" id="997296.PB1_16404"/>
<gene>
    <name evidence="1" type="ORF">PB1_16404</name>
</gene>
<evidence type="ECO:0000313" key="1">
    <source>
        <dbReference type="EMBL" id="EIJ79156.1"/>
    </source>
</evidence>
<dbReference type="PATRIC" id="fig|997296.3.peg.3453"/>
<protein>
    <submittedName>
        <fullName evidence="1">Uncharacterized protein</fullName>
    </submittedName>
</protein>
<dbReference type="AlphaFoldDB" id="I3DY35"/>
<sequence length="45" mass="5232">MLKEGDWVIYDGKIGCITHIYDYGVAKEAKVYFTRDRGGKFLKDM</sequence>
<accession>I3DY35</accession>
<name>I3DY35_BACMT</name>
<reference evidence="1 2" key="1">
    <citation type="journal article" date="2012" name="Appl. Environ. Microbiol.">
        <title>Genome Sequence of Thermotolerant Bacillus methanolicus: Features and Regulation Related to Methylotrophy and Production of L-Lysine and L-Glutamate from Methanol.</title>
        <authorList>
            <person name="Heggeset T.M."/>
            <person name="Krog A."/>
            <person name="Balzer S."/>
            <person name="Wentzel A."/>
            <person name="Ellingsen T.E."/>
            <person name="Brautaset T."/>
        </authorList>
    </citation>
    <scope>NUCLEOTIDE SEQUENCE [LARGE SCALE GENOMIC DNA]</scope>
    <source>
        <strain evidence="1 2">PB1</strain>
    </source>
</reference>
<keyword evidence="2" id="KW-1185">Reference proteome</keyword>
<evidence type="ECO:0000313" key="2">
    <source>
        <dbReference type="Proteomes" id="UP000010523"/>
    </source>
</evidence>
<comment type="caution">
    <text evidence="1">The sequence shown here is derived from an EMBL/GenBank/DDBJ whole genome shotgun (WGS) entry which is preliminary data.</text>
</comment>
<dbReference type="EMBL" id="AFEU01000003">
    <property type="protein sequence ID" value="EIJ79156.1"/>
    <property type="molecule type" value="Genomic_DNA"/>
</dbReference>
<dbReference type="Proteomes" id="UP000010523">
    <property type="component" value="Unassembled WGS sequence"/>
</dbReference>